<name>A0ABR0PNG1_GOSAR</name>
<feature type="region of interest" description="Disordered" evidence="1">
    <location>
        <begin position="1"/>
        <end position="26"/>
    </location>
</feature>
<feature type="compositionally biased region" description="Polar residues" evidence="1">
    <location>
        <begin position="10"/>
        <end position="26"/>
    </location>
</feature>
<gene>
    <name evidence="2" type="ORF">PVK06_020704</name>
</gene>
<keyword evidence="3" id="KW-1185">Reference proteome</keyword>
<feature type="region of interest" description="Disordered" evidence="1">
    <location>
        <begin position="57"/>
        <end position="103"/>
    </location>
</feature>
<evidence type="ECO:0000256" key="1">
    <source>
        <dbReference type="SAM" id="MobiDB-lite"/>
    </source>
</evidence>
<dbReference type="Proteomes" id="UP001358586">
    <property type="component" value="Chromosome 6"/>
</dbReference>
<evidence type="ECO:0000313" key="3">
    <source>
        <dbReference type="Proteomes" id="UP001358586"/>
    </source>
</evidence>
<accession>A0ABR0PNG1</accession>
<protein>
    <submittedName>
        <fullName evidence="2">Uncharacterized protein</fullName>
    </submittedName>
</protein>
<comment type="caution">
    <text evidence="2">The sequence shown here is derived from an EMBL/GenBank/DDBJ whole genome shotgun (WGS) entry which is preliminary data.</text>
</comment>
<organism evidence="2 3">
    <name type="scientific">Gossypium arboreum</name>
    <name type="common">Tree cotton</name>
    <name type="synonym">Gossypium nanking</name>
    <dbReference type="NCBI Taxonomy" id="29729"/>
    <lineage>
        <taxon>Eukaryota</taxon>
        <taxon>Viridiplantae</taxon>
        <taxon>Streptophyta</taxon>
        <taxon>Embryophyta</taxon>
        <taxon>Tracheophyta</taxon>
        <taxon>Spermatophyta</taxon>
        <taxon>Magnoliopsida</taxon>
        <taxon>eudicotyledons</taxon>
        <taxon>Gunneridae</taxon>
        <taxon>Pentapetalae</taxon>
        <taxon>rosids</taxon>
        <taxon>malvids</taxon>
        <taxon>Malvales</taxon>
        <taxon>Malvaceae</taxon>
        <taxon>Malvoideae</taxon>
        <taxon>Gossypium</taxon>
    </lineage>
</organism>
<feature type="compositionally biased region" description="Polar residues" evidence="1">
    <location>
        <begin position="57"/>
        <end position="86"/>
    </location>
</feature>
<sequence length="161" mass="17717">MNSEQEKHSFSASLKIQNHPTTPLTHQTALSTSLTQLHPQTTKAPTSITIFTTINSQLTPKPNLNPLPQASNNHSATSTSPSTTRLVKSKKGREKNSSLLDSGSLPHVQEVLLRFRRRRAVKDSESTVTDRDSDSGDGVEMEAIFLKGNGFVVKEKKIKKL</sequence>
<proteinExistence type="predicted"/>
<reference evidence="2 3" key="1">
    <citation type="submission" date="2023-03" db="EMBL/GenBank/DDBJ databases">
        <title>WGS of Gossypium arboreum.</title>
        <authorList>
            <person name="Yu D."/>
        </authorList>
    </citation>
    <scope>NUCLEOTIDE SEQUENCE [LARGE SCALE GENOMIC DNA]</scope>
    <source>
        <tissue evidence="2">Leaf</tissue>
    </source>
</reference>
<dbReference type="EMBL" id="JARKNE010000006">
    <property type="protein sequence ID" value="KAK5825836.1"/>
    <property type="molecule type" value="Genomic_DNA"/>
</dbReference>
<evidence type="ECO:0000313" key="2">
    <source>
        <dbReference type="EMBL" id="KAK5825836.1"/>
    </source>
</evidence>